<proteinExistence type="predicted"/>
<dbReference type="AlphaFoldDB" id="A0A1I5ZKG5"/>
<feature type="coiled-coil region" evidence="1">
    <location>
        <begin position="145"/>
        <end position="200"/>
    </location>
</feature>
<evidence type="ECO:0000256" key="2">
    <source>
        <dbReference type="SAM" id="MobiDB-lite"/>
    </source>
</evidence>
<name>A0A1I5ZKG5_9RHOB</name>
<dbReference type="Pfam" id="PF09718">
    <property type="entry name" value="Tape_meas_lam_C"/>
    <property type="match status" value="1"/>
</dbReference>
<dbReference type="EMBL" id="FOXV01000010">
    <property type="protein sequence ID" value="SFQ56617.1"/>
    <property type="molecule type" value="Genomic_DNA"/>
</dbReference>
<feature type="region of interest" description="Disordered" evidence="2">
    <location>
        <begin position="1057"/>
        <end position="1080"/>
    </location>
</feature>
<feature type="region of interest" description="Disordered" evidence="2">
    <location>
        <begin position="632"/>
        <end position="674"/>
    </location>
</feature>
<evidence type="ECO:0000313" key="4">
    <source>
        <dbReference type="EMBL" id="SFQ56617.1"/>
    </source>
</evidence>
<evidence type="ECO:0000313" key="5">
    <source>
        <dbReference type="Proteomes" id="UP000243106"/>
    </source>
</evidence>
<gene>
    <name evidence="4" type="ORF">SAMN05421853_110104</name>
</gene>
<dbReference type="InterPro" id="IPR006431">
    <property type="entry name" value="Phage_tape_meas_C"/>
</dbReference>
<evidence type="ECO:0000256" key="1">
    <source>
        <dbReference type="SAM" id="Coils"/>
    </source>
</evidence>
<dbReference type="Proteomes" id="UP000243106">
    <property type="component" value="Unassembled WGS sequence"/>
</dbReference>
<organism evidence="4 5">
    <name type="scientific">Roseivivax halotolerans</name>
    <dbReference type="NCBI Taxonomy" id="93684"/>
    <lineage>
        <taxon>Bacteria</taxon>
        <taxon>Pseudomonadati</taxon>
        <taxon>Pseudomonadota</taxon>
        <taxon>Alphaproteobacteria</taxon>
        <taxon>Rhodobacterales</taxon>
        <taxon>Roseobacteraceae</taxon>
        <taxon>Roseivivax</taxon>
    </lineage>
</organism>
<dbReference type="STRING" id="93684.SAMN05421853_110104"/>
<feature type="domain" description="Bacteriophage tail tape measure C-terminal" evidence="3">
    <location>
        <begin position="751"/>
        <end position="813"/>
    </location>
</feature>
<reference evidence="5" key="1">
    <citation type="submission" date="2016-10" db="EMBL/GenBank/DDBJ databases">
        <authorList>
            <person name="Varghese N."/>
            <person name="Submissions S."/>
        </authorList>
    </citation>
    <scope>NUCLEOTIDE SEQUENCE [LARGE SCALE GENOMIC DNA]</scope>
    <source>
        <strain evidence="5">JCM 10271</strain>
    </source>
</reference>
<protein>
    <submittedName>
        <fullName evidence="4">Lambda phage tail tape-measure protein (Tape_meas_lam_C)</fullName>
    </submittedName>
</protein>
<keyword evidence="5" id="KW-1185">Reference proteome</keyword>
<sequence length="1080" mass="112210">MAETHELRLKIDAGAAQSGARQFTSAIKSVKAAIRDLEKDTAGAFTTLRNIRPEIDVTPITRARSATDKLTKATTSATAASDRAADNIRRTALASANALRVSSNQAARLRDRLLSVGDTQGLAKLETALAGLKKNLTNATTGLDVREARAQYADLASEMNRTAREAERLRAIANANARAEEDAARSAQAHARELDRLRAKYNPLYSASKAYESSLEEIALAEREGALSAQMAAQARDRAAQTLGAASAAADQYTASMQRGAAATQQGVMVGHQLSDVLITSQMGFQSVGMIALQQGSQLAAQMNSLKASGGSVFSTLLAGFTSLVNPLSLITIGAVAAGAAIAKWFFAAGEEAKSFGEALGEVNGAISELSAASDTLSGATLGNMADGYGRVNEELRRHLDLMRRIAEIEAINSTRDLIASVQDAVTSDGNLFTTELDAMRRAFDTTNDRARSLLAMLDQIKQARTFEEQLAALTRMRSEVESTTGGLDGATGAAQAMLVQLIKSEDAALRLRAAQDGTTDSTYAGAGAANSLAFEIGTAADAAAVLLANLNSVPSAISAIQGSVSDQIASIQATNRSLEIQLSEGMTSAAANRRVQLEQVISEAKNGGPINFDQVADAWNEINALEEAAKRTQTLRDQLAESRRPARPSRSSGGGGGSSARNAALSEEQSAVEKLNESLKSRLDSLTAERIEMGLLASGQMETAQGAQAMAEAMMAGGGAVDTQTSAMIRQIDTAAKLNEELRKVATDPVKEWMDSVPNWIEAGQQIEMGAINHLKGALADFMKTGKLDMESLGDAILGTVADIVADKAVAELMTLAGRNDPGATGLGGVLGGLFASQGDAMTGPSGGADVAQGGIQAGQSISQAMVQAGGQVSQQISSAMMQGGQRVQMAHAQGGQQAANAARMAGVQHGQQVRMATTTSGGQHATQVRSAITTAGQQHAQAVGMAASGGSGFLSGMGGWQGLLGMAFGAFDVGGISTEPANFANAPVAAFRNAPHFAQGTPNTSGIPAILHENEAVIPLTKGRKVPVEMSDAGHSSGVVQNFNWTVHSPDADSFRRSKDQISADMARAGQRAIQKNG</sequence>
<keyword evidence="1" id="KW-0175">Coiled coil</keyword>
<accession>A0A1I5ZKG5</accession>
<evidence type="ECO:0000259" key="3">
    <source>
        <dbReference type="Pfam" id="PF09718"/>
    </source>
</evidence>